<evidence type="ECO:0000256" key="5">
    <source>
        <dbReference type="ARBA" id="ARBA00022692"/>
    </source>
</evidence>
<evidence type="ECO:0000256" key="4">
    <source>
        <dbReference type="ARBA" id="ARBA00022475"/>
    </source>
</evidence>
<organism evidence="11 12">
    <name type="scientific">Agromyces rhizosphaerae</name>
    <dbReference type="NCBI Taxonomy" id="88374"/>
    <lineage>
        <taxon>Bacteria</taxon>
        <taxon>Bacillati</taxon>
        <taxon>Actinomycetota</taxon>
        <taxon>Actinomycetes</taxon>
        <taxon>Micrococcales</taxon>
        <taxon>Microbacteriaceae</taxon>
        <taxon>Agromyces</taxon>
    </lineage>
</organism>
<evidence type="ECO:0000313" key="12">
    <source>
        <dbReference type="Proteomes" id="UP001144396"/>
    </source>
</evidence>
<evidence type="ECO:0000256" key="6">
    <source>
        <dbReference type="ARBA" id="ARBA00022989"/>
    </source>
</evidence>
<keyword evidence="4" id="KW-1003">Cell membrane</keyword>
<feature type="domain" description="Major facilitator superfamily (MFS) profile" evidence="10">
    <location>
        <begin position="40"/>
        <end position="525"/>
    </location>
</feature>
<comment type="similarity">
    <text evidence="2">Belongs to the major facilitator superfamily. TCR/Tet family.</text>
</comment>
<dbReference type="AlphaFoldDB" id="A0A9W6CV98"/>
<dbReference type="InterPro" id="IPR011701">
    <property type="entry name" value="MFS"/>
</dbReference>
<dbReference type="NCBIfam" id="TIGR00711">
    <property type="entry name" value="efflux_EmrB"/>
    <property type="match status" value="1"/>
</dbReference>
<evidence type="ECO:0000256" key="7">
    <source>
        <dbReference type="ARBA" id="ARBA00023136"/>
    </source>
</evidence>
<comment type="caution">
    <text evidence="11">The sequence shown here is derived from an EMBL/GenBank/DDBJ whole genome shotgun (WGS) entry which is preliminary data.</text>
</comment>
<dbReference type="InterPro" id="IPR020846">
    <property type="entry name" value="MFS_dom"/>
</dbReference>
<feature type="transmembrane region" description="Helical" evidence="9">
    <location>
        <begin position="259"/>
        <end position="280"/>
    </location>
</feature>
<evidence type="ECO:0000256" key="3">
    <source>
        <dbReference type="ARBA" id="ARBA00022448"/>
    </source>
</evidence>
<name>A0A9W6CV98_9MICO</name>
<dbReference type="Proteomes" id="UP001144396">
    <property type="component" value="Unassembled WGS sequence"/>
</dbReference>
<feature type="transmembrane region" description="Helical" evidence="9">
    <location>
        <begin position="388"/>
        <end position="411"/>
    </location>
</feature>
<evidence type="ECO:0000259" key="10">
    <source>
        <dbReference type="PROSITE" id="PS50850"/>
    </source>
</evidence>
<feature type="compositionally biased region" description="Basic and acidic residues" evidence="8">
    <location>
        <begin position="555"/>
        <end position="566"/>
    </location>
</feature>
<dbReference type="GO" id="GO:0005886">
    <property type="term" value="C:plasma membrane"/>
    <property type="evidence" value="ECO:0007669"/>
    <property type="project" value="UniProtKB-SubCell"/>
</dbReference>
<keyword evidence="5 9" id="KW-0812">Transmembrane</keyword>
<dbReference type="CDD" id="cd17502">
    <property type="entry name" value="MFS_Azr1_MDR_like"/>
    <property type="match status" value="1"/>
</dbReference>
<feature type="transmembrane region" description="Helical" evidence="9">
    <location>
        <begin position="75"/>
        <end position="94"/>
    </location>
</feature>
<comment type="subcellular location">
    <subcellularLocation>
        <location evidence="1">Cell membrane</location>
        <topology evidence="1">Multi-pass membrane protein</topology>
    </subcellularLocation>
</comment>
<keyword evidence="7 9" id="KW-0472">Membrane</keyword>
<feature type="transmembrane region" description="Helical" evidence="9">
    <location>
        <begin position="164"/>
        <end position="186"/>
    </location>
</feature>
<feature type="transmembrane region" description="Helical" evidence="9">
    <location>
        <begin position="192"/>
        <end position="214"/>
    </location>
</feature>
<dbReference type="SUPFAM" id="SSF103473">
    <property type="entry name" value="MFS general substrate transporter"/>
    <property type="match status" value="1"/>
</dbReference>
<gene>
    <name evidence="11" type="ORF">ARHIZOSPH14_09480</name>
</gene>
<feature type="transmembrane region" description="Helical" evidence="9">
    <location>
        <begin position="295"/>
        <end position="320"/>
    </location>
</feature>
<feature type="transmembrane region" description="Helical" evidence="9">
    <location>
        <begin position="423"/>
        <end position="446"/>
    </location>
</feature>
<dbReference type="Gene3D" id="1.20.1720.10">
    <property type="entry name" value="Multidrug resistance protein D"/>
    <property type="match status" value="1"/>
</dbReference>
<feature type="transmembrane region" description="Helical" evidence="9">
    <location>
        <begin position="106"/>
        <end position="125"/>
    </location>
</feature>
<feature type="region of interest" description="Disordered" evidence="8">
    <location>
        <begin position="552"/>
        <end position="572"/>
    </location>
</feature>
<dbReference type="PRINTS" id="PR01036">
    <property type="entry name" value="TCRTETB"/>
</dbReference>
<feature type="transmembrane region" description="Helical" evidence="9">
    <location>
        <begin position="41"/>
        <end position="63"/>
    </location>
</feature>
<feature type="transmembrane region" description="Helical" evidence="9">
    <location>
        <begin position="362"/>
        <end position="382"/>
    </location>
</feature>
<feature type="transmembrane region" description="Helical" evidence="9">
    <location>
        <begin position="226"/>
        <end position="247"/>
    </location>
</feature>
<feature type="transmembrane region" description="Helical" evidence="9">
    <location>
        <begin position="494"/>
        <end position="520"/>
    </location>
</feature>
<protein>
    <submittedName>
        <fullName evidence="11">MFS transporter</fullName>
    </submittedName>
</protein>
<dbReference type="InterPro" id="IPR004638">
    <property type="entry name" value="EmrB-like"/>
</dbReference>
<evidence type="ECO:0000256" key="8">
    <source>
        <dbReference type="SAM" id="MobiDB-lite"/>
    </source>
</evidence>
<dbReference type="PANTHER" id="PTHR23501:SF197">
    <property type="entry name" value="COMD"/>
    <property type="match status" value="1"/>
</dbReference>
<dbReference type="PANTHER" id="PTHR23501">
    <property type="entry name" value="MAJOR FACILITATOR SUPERFAMILY"/>
    <property type="match status" value="1"/>
</dbReference>
<keyword evidence="6 9" id="KW-1133">Transmembrane helix</keyword>
<dbReference type="GO" id="GO:0022857">
    <property type="term" value="F:transmembrane transporter activity"/>
    <property type="evidence" value="ECO:0007669"/>
    <property type="project" value="InterPro"/>
</dbReference>
<keyword evidence="3" id="KW-0813">Transport</keyword>
<dbReference type="Gene3D" id="1.20.1250.20">
    <property type="entry name" value="MFS general substrate transporter like domains"/>
    <property type="match status" value="1"/>
</dbReference>
<evidence type="ECO:0000256" key="1">
    <source>
        <dbReference type="ARBA" id="ARBA00004651"/>
    </source>
</evidence>
<dbReference type="FunFam" id="1.20.1720.10:FF:000004">
    <property type="entry name" value="EmrB/QacA family drug resistance transporter"/>
    <property type="match status" value="1"/>
</dbReference>
<dbReference type="PROSITE" id="PS50850">
    <property type="entry name" value="MFS"/>
    <property type="match status" value="1"/>
</dbReference>
<sequence>MCLWLTVINYRGGPVTATASTPVVSDAAPAPMSRRATLNAISGLILGMFVAILSGTVVSTSLPRIISDLGGDQSSYTWVVTAALLATTVTTPIWGKFADLVNRKMLVQLALGLFVLGSVLGGFAQDASMLIGFRVIQGLGAGGLLALVQIVIADIISPRERGRWMGLIGSVMAVATIGGPLIGGLVTDGIGWRANFFIALPFAIAAIALIQATLHLPDRPKRAIKVDYFGAVLIATGVSLLLIWVTLGGSWFEWNSIESFVMIGGAVLALVAAVVVELVVEEPIVPLSLFRNRTYALSVVASLSVGVAMFGTTIFLAQYMQLARGATPTESGLLTIPLIVGQMGSSIAAGQLISRYGRWKRYLVTGSVLAIAGLLLMSTLHYDTPYGFVALFMFVLGAGLGMVMQNLVLVVQNDTPAAQLGAASSGVAFFRSLGGTAGVAVMGAVLGTRVADLVREGLTGLAPEQLAGAQALADGGIPDLAELPGPVRTVVESAYGLGVAEVFLIAVPLAIVSLIAICFLPNKPLQTVTAAQRLAEEAEEAAVELADAELGVVAEDPRDAGHDGRAGRTPTA</sequence>
<evidence type="ECO:0000256" key="9">
    <source>
        <dbReference type="SAM" id="Phobius"/>
    </source>
</evidence>
<accession>A0A9W6CV98</accession>
<dbReference type="EMBL" id="BSDP01000001">
    <property type="protein sequence ID" value="GLI26706.1"/>
    <property type="molecule type" value="Genomic_DNA"/>
</dbReference>
<keyword evidence="12" id="KW-1185">Reference proteome</keyword>
<feature type="transmembrane region" description="Helical" evidence="9">
    <location>
        <begin position="332"/>
        <end position="350"/>
    </location>
</feature>
<dbReference type="Pfam" id="PF07690">
    <property type="entry name" value="MFS_1"/>
    <property type="match status" value="1"/>
</dbReference>
<proteinExistence type="inferred from homology"/>
<evidence type="ECO:0000256" key="2">
    <source>
        <dbReference type="ARBA" id="ARBA00007520"/>
    </source>
</evidence>
<evidence type="ECO:0000313" key="11">
    <source>
        <dbReference type="EMBL" id="GLI26706.1"/>
    </source>
</evidence>
<feature type="transmembrane region" description="Helical" evidence="9">
    <location>
        <begin position="131"/>
        <end position="152"/>
    </location>
</feature>
<dbReference type="InterPro" id="IPR036259">
    <property type="entry name" value="MFS_trans_sf"/>
</dbReference>
<reference evidence="11" key="1">
    <citation type="submission" date="2022-12" db="EMBL/GenBank/DDBJ databases">
        <title>Reference genome sequencing for broad-spectrum identification of bacterial and archaeal isolates by mass spectrometry.</title>
        <authorList>
            <person name="Sekiguchi Y."/>
            <person name="Tourlousse D.M."/>
        </authorList>
    </citation>
    <scope>NUCLEOTIDE SEQUENCE</scope>
    <source>
        <strain evidence="11">14</strain>
    </source>
</reference>